<evidence type="ECO:0000259" key="11">
    <source>
        <dbReference type="Pfam" id="PF07479"/>
    </source>
</evidence>
<dbReference type="WBParaSite" id="SSLN_0001121901-mRNA-1">
    <property type="protein sequence ID" value="SSLN_0001121901-mRNA-1"/>
    <property type="gene ID" value="SSLN_0001121901"/>
</dbReference>
<dbReference type="Pfam" id="PF07479">
    <property type="entry name" value="NAD_Gly3P_dh_C"/>
    <property type="match status" value="1"/>
</dbReference>
<evidence type="ECO:0000256" key="1">
    <source>
        <dbReference type="ARBA" id="ARBA00011009"/>
    </source>
</evidence>
<dbReference type="GO" id="GO:0005829">
    <property type="term" value="C:cytosol"/>
    <property type="evidence" value="ECO:0007669"/>
    <property type="project" value="TreeGrafter"/>
</dbReference>
<comment type="similarity">
    <text evidence="1 8">Belongs to the NAD-dependent glycerol-3-phosphate dehydrogenase family.</text>
</comment>
<proteinExistence type="inferred from homology"/>
<evidence type="ECO:0000259" key="10">
    <source>
        <dbReference type="Pfam" id="PF01210"/>
    </source>
</evidence>
<feature type="domain" description="Glycerol-3-phosphate dehydrogenase NAD-dependent C-terminal" evidence="11">
    <location>
        <begin position="202"/>
        <end position="346"/>
    </location>
</feature>
<dbReference type="InterPro" id="IPR036291">
    <property type="entry name" value="NAD(P)-bd_dom_sf"/>
</dbReference>
<dbReference type="InterPro" id="IPR008927">
    <property type="entry name" value="6-PGluconate_DH-like_C_sf"/>
</dbReference>
<dbReference type="PANTHER" id="PTHR11728">
    <property type="entry name" value="GLYCEROL-3-PHOSPHATE DEHYDROGENASE"/>
    <property type="match status" value="1"/>
</dbReference>
<dbReference type="GO" id="GO:0042803">
    <property type="term" value="F:protein homodimerization activity"/>
    <property type="evidence" value="ECO:0007669"/>
    <property type="project" value="InterPro"/>
</dbReference>
<dbReference type="NCBIfam" id="TIGR03376">
    <property type="entry name" value="glycerol3P_DH"/>
    <property type="match status" value="1"/>
</dbReference>
<feature type="domain" description="Glycerol-3-phosphate dehydrogenase NAD-dependent N-terminal" evidence="10">
    <location>
        <begin position="14"/>
        <end position="179"/>
    </location>
</feature>
<dbReference type="SUPFAM" id="SSF48179">
    <property type="entry name" value="6-phosphogluconate dehydrogenase C-terminal domain-like"/>
    <property type="match status" value="1"/>
</dbReference>
<feature type="active site" description="Proton acceptor" evidence="5">
    <location>
        <position position="213"/>
    </location>
</feature>
<dbReference type="InterPro" id="IPR013328">
    <property type="entry name" value="6PGD_dom2"/>
</dbReference>
<feature type="binding site" evidence="7">
    <location>
        <position position="162"/>
    </location>
    <ligand>
        <name>NAD(+)</name>
        <dbReference type="ChEBI" id="CHEBI:57540"/>
    </ligand>
</feature>
<dbReference type="EC" id="1.1.1.8" evidence="9"/>
<reference evidence="12" key="1">
    <citation type="submission" date="2016-06" db="UniProtKB">
        <authorList>
            <consortium name="WormBaseParasite"/>
        </authorList>
    </citation>
    <scope>IDENTIFICATION</scope>
</reference>
<organism evidence="12">
    <name type="scientific">Schistocephalus solidus</name>
    <name type="common">Tapeworm</name>
    <dbReference type="NCBI Taxonomy" id="70667"/>
    <lineage>
        <taxon>Eukaryota</taxon>
        <taxon>Metazoa</taxon>
        <taxon>Spiralia</taxon>
        <taxon>Lophotrochozoa</taxon>
        <taxon>Platyhelminthes</taxon>
        <taxon>Cestoda</taxon>
        <taxon>Eucestoda</taxon>
        <taxon>Diphyllobothriidea</taxon>
        <taxon>Diphyllobothriidae</taxon>
        <taxon>Schistocephalus</taxon>
    </lineage>
</organism>
<dbReference type="PANTHER" id="PTHR11728:SF8">
    <property type="entry name" value="GLYCEROL-3-PHOSPHATE DEHYDROGENASE [NAD(+)]-RELATED"/>
    <property type="match status" value="1"/>
</dbReference>
<dbReference type="InterPro" id="IPR006168">
    <property type="entry name" value="G3P_DH_NAD-dep"/>
</dbReference>
<dbReference type="PROSITE" id="PS00957">
    <property type="entry name" value="NAD_G3PDH"/>
    <property type="match status" value="1"/>
</dbReference>
<sequence length="356" mass="38974">LLRGFSIMSTKRRVAIIGSGNWGSTIGKIVGNNVLNLENFEDEVRMWVYEEIVNGKKLTEIINTSHENIKYLPGIKLPFNLIADPDLANCTKDADVLLFVLPHQFLAKACDIIKPVLKSGAYGCSLIKGLDEKPGVGVRLLTDLIRERLQIPCAVLMGANLAGEVSQEMFCEATVASLDLVRGKELKSLFQTPYFRVSVIKDEVGAELCGALKNIVAIGAGLAHGLGYGDNTKAAIIRLGFMEMKKFIFEFFAPLESTFLESCGVADLITTCYGGRNRKIGIALAETEKPVTALEGERLGGQSAQGVLTAAEVYSMLSSKRLDHQFPIFTIIHLICQRKAQADTFISCLRNHPEHL</sequence>
<evidence type="ECO:0000256" key="3">
    <source>
        <dbReference type="ARBA" id="ARBA00023027"/>
    </source>
</evidence>
<dbReference type="Gene3D" id="3.40.50.720">
    <property type="entry name" value="NAD(P)-binding Rossmann-like Domain"/>
    <property type="match status" value="1"/>
</dbReference>
<evidence type="ECO:0000256" key="2">
    <source>
        <dbReference type="ARBA" id="ARBA00023002"/>
    </source>
</evidence>
<protein>
    <recommendedName>
        <fullName evidence="9">Glycerol-3-phosphate dehydrogenase [NAD(+)]</fullName>
        <ecNumber evidence="9">1.1.1.8</ecNumber>
    </recommendedName>
</protein>
<evidence type="ECO:0000313" key="12">
    <source>
        <dbReference type="WBParaSite" id="SSLN_0001121901-mRNA-1"/>
    </source>
</evidence>
<dbReference type="Gene3D" id="1.10.1040.10">
    <property type="entry name" value="N-(1-d-carboxylethyl)-l-norvaline Dehydrogenase, domain 2"/>
    <property type="match status" value="1"/>
</dbReference>
<dbReference type="GO" id="GO:0046168">
    <property type="term" value="P:glycerol-3-phosphate catabolic process"/>
    <property type="evidence" value="ECO:0007669"/>
    <property type="project" value="UniProtKB-UniRule"/>
</dbReference>
<evidence type="ECO:0000256" key="8">
    <source>
        <dbReference type="RuleBase" id="RU000437"/>
    </source>
</evidence>
<dbReference type="InterPro" id="IPR017751">
    <property type="entry name" value="G3P_DH_NAD-dep_euk"/>
</dbReference>
<dbReference type="GO" id="GO:0141152">
    <property type="term" value="F:glycerol-3-phosphate dehydrogenase (NAD+) activity"/>
    <property type="evidence" value="ECO:0007669"/>
    <property type="project" value="UniProtKB-UniRule"/>
</dbReference>
<keyword evidence="3 7" id="KW-0520">NAD</keyword>
<feature type="binding site" evidence="6">
    <location>
        <position position="128"/>
    </location>
    <ligand>
        <name>substrate</name>
    </ligand>
</feature>
<dbReference type="InterPro" id="IPR011128">
    <property type="entry name" value="G3P_DH_NAD-dep_N"/>
</dbReference>
<evidence type="ECO:0000256" key="9">
    <source>
        <dbReference type="RuleBase" id="RU361243"/>
    </source>
</evidence>
<feature type="binding site" evidence="7">
    <location>
        <position position="305"/>
    </location>
    <ligand>
        <name>NAD(+)</name>
        <dbReference type="ChEBI" id="CHEBI:57540"/>
    </ligand>
</feature>
<evidence type="ECO:0000256" key="5">
    <source>
        <dbReference type="PIRSR" id="PIRSR000114-1"/>
    </source>
</evidence>
<dbReference type="FunFam" id="1.10.1040.10:FF:000004">
    <property type="entry name" value="Glycerol-3-phosphate dehydrogenase [NAD(+)]"/>
    <property type="match status" value="1"/>
</dbReference>
<feature type="binding site" evidence="6">
    <location>
        <begin position="276"/>
        <end position="277"/>
    </location>
    <ligand>
        <name>substrate</name>
    </ligand>
</feature>
<accession>A0A183T2V0</accession>
<keyword evidence="2 8" id="KW-0560">Oxidoreductase</keyword>
<dbReference type="PRINTS" id="PR00077">
    <property type="entry name" value="GPDHDRGNASE"/>
</dbReference>
<dbReference type="FunFam" id="3.40.50.720:FF:000365">
    <property type="entry name" value="Glycerol-3-phosphate dehydrogenase [NAD(+)]"/>
    <property type="match status" value="1"/>
</dbReference>
<evidence type="ECO:0000256" key="6">
    <source>
        <dbReference type="PIRSR" id="PIRSR000114-2"/>
    </source>
</evidence>
<dbReference type="InterPro" id="IPR006109">
    <property type="entry name" value="G3P_DH_NAD-dep_C"/>
</dbReference>
<dbReference type="AlphaFoldDB" id="A0A183T2V0"/>
<dbReference type="SUPFAM" id="SSF51735">
    <property type="entry name" value="NAD(P)-binding Rossmann-fold domains"/>
    <property type="match status" value="1"/>
</dbReference>
<feature type="binding site" evidence="7">
    <location>
        <begin position="18"/>
        <end position="23"/>
    </location>
    <ligand>
        <name>NAD(+)</name>
        <dbReference type="ChEBI" id="CHEBI:57540"/>
    </ligand>
</feature>
<dbReference type="Pfam" id="PF01210">
    <property type="entry name" value="NAD_Gly3P_dh_N"/>
    <property type="match status" value="1"/>
</dbReference>
<feature type="binding site" evidence="7">
    <location>
        <position position="105"/>
    </location>
    <ligand>
        <name>NAD(+)</name>
        <dbReference type="ChEBI" id="CHEBI:57540"/>
    </ligand>
</feature>
<evidence type="ECO:0000256" key="4">
    <source>
        <dbReference type="ARBA" id="ARBA00048683"/>
    </source>
</evidence>
<dbReference type="GO" id="GO:0051287">
    <property type="term" value="F:NAD binding"/>
    <property type="evidence" value="ECO:0007669"/>
    <property type="project" value="UniProtKB-UniRule"/>
</dbReference>
<comment type="catalytic activity">
    <reaction evidence="4 9">
        <text>sn-glycerol 3-phosphate + NAD(+) = dihydroxyacetone phosphate + NADH + H(+)</text>
        <dbReference type="Rhea" id="RHEA:11092"/>
        <dbReference type="ChEBI" id="CHEBI:15378"/>
        <dbReference type="ChEBI" id="CHEBI:57540"/>
        <dbReference type="ChEBI" id="CHEBI:57597"/>
        <dbReference type="ChEBI" id="CHEBI:57642"/>
        <dbReference type="ChEBI" id="CHEBI:57945"/>
        <dbReference type="EC" id="1.1.1.8"/>
    </reaction>
</comment>
<evidence type="ECO:0000256" key="7">
    <source>
        <dbReference type="PIRSR" id="PIRSR000114-3"/>
    </source>
</evidence>
<dbReference type="PIRSF" id="PIRSF000114">
    <property type="entry name" value="Glycerol-3-P_dh"/>
    <property type="match status" value="1"/>
</dbReference>
<name>A0A183T2V0_SCHSO</name>
<dbReference type="GO" id="GO:0005975">
    <property type="term" value="P:carbohydrate metabolic process"/>
    <property type="evidence" value="ECO:0007669"/>
    <property type="project" value="InterPro"/>
</dbReference>
<feature type="binding site" evidence="7">
    <location>
        <position position="276"/>
    </location>
    <ligand>
        <name>NAD(+)</name>
        <dbReference type="ChEBI" id="CHEBI:57540"/>
    </ligand>
</feature>